<feature type="transmembrane region" description="Helical" evidence="1">
    <location>
        <begin position="236"/>
        <end position="256"/>
    </location>
</feature>
<protein>
    <recommendedName>
        <fullName evidence="4">Integral membrane protein</fullName>
    </recommendedName>
</protein>
<gene>
    <name evidence="2" type="ORF">P8A20_08905</name>
</gene>
<reference evidence="2 3" key="1">
    <citation type="submission" date="2023-03" db="EMBL/GenBank/DDBJ databases">
        <title>Isolation and description of six Streptomyces strains from soil environments, able to metabolize different microbial glucans.</title>
        <authorList>
            <person name="Widen T."/>
            <person name="Larsbrink J."/>
        </authorList>
    </citation>
    <scope>NUCLEOTIDE SEQUENCE [LARGE SCALE GENOMIC DNA]</scope>
    <source>
        <strain evidence="2 3">Alt3</strain>
    </source>
</reference>
<feature type="transmembrane region" description="Helical" evidence="1">
    <location>
        <begin position="34"/>
        <end position="59"/>
    </location>
</feature>
<evidence type="ECO:0008006" key="4">
    <source>
        <dbReference type="Google" id="ProtNLM"/>
    </source>
</evidence>
<evidence type="ECO:0000313" key="2">
    <source>
        <dbReference type="EMBL" id="WLQ63703.1"/>
    </source>
</evidence>
<keyword evidence="1" id="KW-1133">Transmembrane helix</keyword>
<keyword evidence="1" id="KW-0812">Transmembrane</keyword>
<name>A0ABY9JBP3_9ACTN</name>
<dbReference type="EMBL" id="CP120983">
    <property type="protein sequence ID" value="WLQ63703.1"/>
    <property type="molecule type" value="Genomic_DNA"/>
</dbReference>
<evidence type="ECO:0000313" key="3">
    <source>
        <dbReference type="Proteomes" id="UP001224433"/>
    </source>
</evidence>
<feature type="transmembrane region" description="Helical" evidence="1">
    <location>
        <begin position="89"/>
        <end position="106"/>
    </location>
</feature>
<keyword evidence="3" id="KW-1185">Reference proteome</keyword>
<feature type="transmembrane region" description="Helical" evidence="1">
    <location>
        <begin position="262"/>
        <end position="281"/>
    </location>
</feature>
<feature type="transmembrane region" description="Helical" evidence="1">
    <location>
        <begin position="193"/>
        <end position="215"/>
    </location>
</feature>
<keyword evidence="1" id="KW-0472">Membrane</keyword>
<organism evidence="2 3">
    <name type="scientific">Streptomyces glycanivorans</name>
    <dbReference type="NCBI Taxonomy" id="3033808"/>
    <lineage>
        <taxon>Bacteria</taxon>
        <taxon>Bacillati</taxon>
        <taxon>Actinomycetota</taxon>
        <taxon>Actinomycetes</taxon>
        <taxon>Kitasatosporales</taxon>
        <taxon>Streptomycetaceae</taxon>
        <taxon>Streptomyces</taxon>
    </lineage>
</organism>
<evidence type="ECO:0000256" key="1">
    <source>
        <dbReference type="SAM" id="Phobius"/>
    </source>
</evidence>
<sequence length="296" mass="32706">MPPRAPASLWSRLREDEWPTLAEMLRGGRPTVHGWVWAVLAFPCTWGLTLPLLVLYPLARSARIRARRLFPASGYRHHEDPEVARAQRARAWIAVVVSVLVLVVYGEAEDLGQAQEQYFMRLAVTPWLLLVSGPVVVALVHRMASPQARERMRLPLRTARRSALWYLGALAVSPLATVLVIATAPVVPEDLAMLFAPVTFLSFLLTTWVMLFMLFSTGRAVRSGFNSAQVHAALPALLTGVVVWEFAIVGLCTGGLPPGPPPVQVCVFLAGPLSVTALAWWEIDRLRTRRGVSLRD</sequence>
<accession>A0ABY9JBP3</accession>
<dbReference type="Proteomes" id="UP001224433">
    <property type="component" value="Chromosome"/>
</dbReference>
<dbReference type="RefSeq" id="WP_306103290.1">
    <property type="nucleotide sequence ID" value="NZ_CP120983.1"/>
</dbReference>
<feature type="transmembrane region" description="Helical" evidence="1">
    <location>
        <begin position="163"/>
        <end position="187"/>
    </location>
</feature>
<feature type="transmembrane region" description="Helical" evidence="1">
    <location>
        <begin position="118"/>
        <end position="142"/>
    </location>
</feature>
<proteinExistence type="predicted"/>